<organism evidence="1 2">
    <name type="scientific">Peronosclerospora sorghi</name>
    <dbReference type="NCBI Taxonomy" id="230839"/>
    <lineage>
        <taxon>Eukaryota</taxon>
        <taxon>Sar</taxon>
        <taxon>Stramenopiles</taxon>
        <taxon>Oomycota</taxon>
        <taxon>Peronosporomycetes</taxon>
        <taxon>Peronosporales</taxon>
        <taxon>Peronosporaceae</taxon>
        <taxon>Peronosclerospora</taxon>
    </lineage>
</organism>
<sequence>MRESPVPRPSTRRAAERLDSLLSAHTDVTETGQCGILAAPLVDANGRRDSIICSDAKLQRDPRAVASMSDCEREVSTDVLAVQSRSRDIRCSRGS</sequence>
<reference evidence="1 2" key="1">
    <citation type="journal article" date="2022" name="bioRxiv">
        <title>The genome of the oomycete Peronosclerospora sorghi, a cosmopolitan pathogen of maize and sorghum, is inflated with dispersed pseudogenes.</title>
        <authorList>
            <person name="Fletcher K."/>
            <person name="Martin F."/>
            <person name="Isakeit T."/>
            <person name="Cavanaugh K."/>
            <person name="Magill C."/>
            <person name="Michelmore R."/>
        </authorList>
    </citation>
    <scope>NUCLEOTIDE SEQUENCE [LARGE SCALE GENOMIC DNA]</scope>
    <source>
        <strain evidence="1">P6</strain>
    </source>
</reference>
<evidence type="ECO:0000313" key="2">
    <source>
        <dbReference type="Proteomes" id="UP001163321"/>
    </source>
</evidence>
<accession>A0ACC0WN67</accession>
<protein>
    <submittedName>
        <fullName evidence="1">Uncharacterized protein</fullName>
    </submittedName>
</protein>
<comment type="caution">
    <text evidence="1">The sequence shown here is derived from an EMBL/GenBank/DDBJ whole genome shotgun (WGS) entry which is preliminary data.</text>
</comment>
<dbReference type="Proteomes" id="UP001163321">
    <property type="component" value="Chromosome 11"/>
</dbReference>
<gene>
    <name evidence="1" type="ORF">PsorP6_017408</name>
</gene>
<proteinExistence type="predicted"/>
<evidence type="ECO:0000313" key="1">
    <source>
        <dbReference type="EMBL" id="KAI9919528.1"/>
    </source>
</evidence>
<name>A0ACC0WN67_9STRA</name>
<dbReference type="EMBL" id="CM047590">
    <property type="protein sequence ID" value="KAI9919528.1"/>
    <property type="molecule type" value="Genomic_DNA"/>
</dbReference>
<keyword evidence="2" id="KW-1185">Reference proteome</keyword>